<dbReference type="OrthoDB" id="1466785at2"/>
<proteinExistence type="predicted"/>
<accession>F4CBJ8</accession>
<protein>
    <recommendedName>
        <fullName evidence="2">DUF3037 domain-containing protein</fullName>
    </recommendedName>
</protein>
<reference evidence="1" key="1">
    <citation type="submission" date="2011-03" db="EMBL/GenBank/DDBJ databases">
        <title>Complete sequence of Sphingobacterium sp. 21.</title>
        <authorList>
            <consortium name="US DOE Joint Genome Institute"/>
            <person name="Lucas S."/>
            <person name="Copeland A."/>
            <person name="Lapidus A."/>
            <person name="Cheng J.-F."/>
            <person name="Goodwin L."/>
            <person name="Pitluck S."/>
            <person name="Davenport K."/>
            <person name="Detter J.C."/>
            <person name="Han C."/>
            <person name="Tapia R."/>
            <person name="Land M."/>
            <person name="Hauser L."/>
            <person name="Kyrpides N."/>
            <person name="Ivanova N."/>
            <person name="Ovchinnikova G."/>
            <person name="Pagani I."/>
            <person name="Siebers A.K."/>
            <person name="Allgaier M."/>
            <person name="Thelen M.P."/>
            <person name="Hugenholtz P."/>
            <person name="Woyke T."/>
        </authorList>
    </citation>
    <scope>NUCLEOTIDE SEQUENCE</scope>
    <source>
        <strain evidence="1">21</strain>
    </source>
</reference>
<dbReference type="AlphaFoldDB" id="F4CBJ8"/>
<dbReference type="EMBL" id="CP002584">
    <property type="protein sequence ID" value="ADZ77446.1"/>
    <property type="molecule type" value="Genomic_DNA"/>
</dbReference>
<dbReference type="HOGENOM" id="CLU_992839_0_0_10"/>
<dbReference type="KEGG" id="shg:Sph21_0872"/>
<evidence type="ECO:0008006" key="2">
    <source>
        <dbReference type="Google" id="ProtNLM"/>
    </source>
</evidence>
<name>F4CBJ8_SPHS2</name>
<gene>
    <name evidence="1" type="ordered locus">Sph21_0872</name>
</gene>
<dbReference type="eggNOG" id="ENOG503368D">
    <property type="taxonomic scope" value="Bacteria"/>
</dbReference>
<sequence>MNTFYSIIYTKPNSANDEKIAVGLVLVSNGKVWFDFALQKIDIAEKLISGSVKGQLLNSMKGLKTFFSNLPNQLSDTLFIEENFFTQKSYLQYLHQYTNNVLQFSEPMPLAAEGDSALFSKLAEKLIDMKVNEKASGKKSMFHHKVLAVIKKANLQNKVDIDLKLSPKRLKGIYTDTSIRLIGKNGIITAANDIDFTIAPETLANQLSQWEVLIHALNSLSEDKNWKSGSYHLIFNSPEKKSEQEKILNRAKQDKKDIYKLLNVDEIDTLLHTIKENDYQPLSNLL</sequence>
<organism evidence="1">
    <name type="scientific">Sphingobacterium sp. (strain 21)</name>
    <dbReference type="NCBI Taxonomy" id="743722"/>
    <lineage>
        <taxon>Bacteria</taxon>
        <taxon>Pseudomonadati</taxon>
        <taxon>Bacteroidota</taxon>
        <taxon>Sphingobacteriia</taxon>
        <taxon>Sphingobacteriales</taxon>
        <taxon>Sphingobacteriaceae</taxon>
        <taxon>Sphingobacterium</taxon>
    </lineage>
</organism>
<dbReference type="STRING" id="743722.Sph21_0872"/>
<evidence type="ECO:0000313" key="1">
    <source>
        <dbReference type="EMBL" id="ADZ77446.1"/>
    </source>
</evidence>
<dbReference type="PATRIC" id="fig|743722.3.peg.935"/>